<dbReference type="SUPFAM" id="SSF55781">
    <property type="entry name" value="GAF domain-like"/>
    <property type="match status" value="1"/>
</dbReference>
<evidence type="ECO:0000313" key="22">
    <source>
        <dbReference type="Proteomes" id="UP000717364"/>
    </source>
</evidence>
<dbReference type="InterPro" id="IPR029016">
    <property type="entry name" value="GAF-like_dom_sf"/>
</dbReference>
<dbReference type="NCBIfam" id="TIGR00229">
    <property type="entry name" value="sensory_box"/>
    <property type="match status" value="3"/>
</dbReference>
<evidence type="ECO:0000256" key="1">
    <source>
        <dbReference type="ARBA" id="ARBA00000085"/>
    </source>
</evidence>
<dbReference type="Pfam" id="PF00512">
    <property type="entry name" value="HisKA"/>
    <property type="match status" value="1"/>
</dbReference>
<dbReference type="CDD" id="cd17546">
    <property type="entry name" value="REC_hyHK_CKI1_RcsC-like"/>
    <property type="match status" value="1"/>
</dbReference>
<evidence type="ECO:0000259" key="19">
    <source>
        <dbReference type="PROSITE" id="PS50112"/>
    </source>
</evidence>
<dbReference type="PROSITE" id="PS50112">
    <property type="entry name" value="PAS"/>
    <property type="match status" value="1"/>
</dbReference>
<dbReference type="InterPro" id="IPR003018">
    <property type="entry name" value="GAF"/>
</dbReference>
<dbReference type="FunFam" id="1.10.287.130:FF:000004">
    <property type="entry name" value="Ethylene receptor 1"/>
    <property type="match status" value="1"/>
</dbReference>
<accession>A0A947DEB6</accession>
<dbReference type="SUPFAM" id="SSF55785">
    <property type="entry name" value="PYP-like sensor domain (PAS domain)"/>
    <property type="match status" value="3"/>
</dbReference>
<protein>
    <recommendedName>
        <fullName evidence="14">Circadian input-output histidine kinase CikA</fullName>
        <ecNumber evidence="4">2.7.13.3</ecNumber>
    </recommendedName>
</protein>
<dbReference type="EC" id="2.7.13.3" evidence="4"/>
<comment type="subcellular location">
    <subcellularLocation>
        <location evidence="2">Membrane</location>
    </subcellularLocation>
</comment>
<dbReference type="Gene3D" id="1.10.287.130">
    <property type="match status" value="1"/>
</dbReference>
<keyword evidence="11" id="KW-1133">Transmembrane helix</keyword>
<dbReference type="EMBL" id="JADOES010000007">
    <property type="protein sequence ID" value="MBT9314849.1"/>
    <property type="molecule type" value="Genomic_DNA"/>
</dbReference>
<dbReference type="SMART" id="SM00086">
    <property type="entry name" value="PAC"/>
    <property type="match status" value="3"/>
</dbReference>
<comment type="caution">
    <text evidence="21">The sequence shown here is derived from an EMBL/GenBank/DDBJ whole genome shotgun (WGS) entry which is preliminary data.</text>
</comment>
<dbReference type="InterPro" id="IPR036890">
    <property type="entry name" value="HATPase_C_sf"/>
</dbReference>
<dbReference type="GO" id="GO:0005524">
    <property type="term" value="F:ATP binding"/>
    <property type="evidence" value="ECO:0007669"/>
    <property type="project" value="UniProtKB-KW"/>
</dbReference>
<keyword evidence="10" id="KW-0067">ATP-binding</keyword>
<dbReference type="PROSITE" id="PS50109">
    <property type="entry name" value="HIS_KIN"/>
    <property type="match status" value="1"/>
</dbReference>
<evidence type="ECO:0000256" key="13">
    <source>
        <dbReference type="ARBA" id="ARBA00023136"/>
    </source>
</evidence>
<dbReference type="InterPro" id="IPR013655">
    <property type="entry name" value="PAS_fold_3"/>
</dbReference>
<dbReference type="Proteomes" id="UP000717364">
    <property type="component" value="Unassembled WGS sequence"/>
</dbReference>
<keyword evidence="22" id="KW-1185">Reference proteome</keyword>
<evidence type="ECO:0000256" key="8">
    <source>
        <dbReference type="ARBA" id="ARBA00022741"/>
    </source>
</evidence>
<evidence type="ECO:0000256" key="15">
    <source>
        <dbReference type="PROSITE-ProRule" id="PRU00169"/>
    </source>
</evidence>
<keyword evidence="8" id="KW-0547">Nucleotide-binding</keyword>
<reference evidence="21" key="2">
    <citation type="journal article" date="2021" name="Mar. Drugs">
        <title>Genome Reduction and Secondary Metabolism of the Marine Sponge-Associated Cyanobacterium Leptothoe.</title>
        <authorList>
            <person name="Konstantinou D."/>
            <person name="Popin R.V."/>
            <person name="Fewer D.P."/>
            <person name="Sivonen K."/>
            <person name="Gkelis S."/>
        </authorList>
    </citation>
    <scope>NUCLEOTIDE SEQUENCE</scope>
    <source>
        <strain evidence="21">TAU-MAC 1115</strain>
    </source>
</reference>
<dbReference type="SMART" id="SM00448">
    <property type="entry name" value="REC"/>
    <property type="match status" value="1"/>
</dbReference>
<evidence type="ECO:0000313" key="21">
    <source>
        <dbReference type="EMBL" id="MBT9314849.1"/>
    </source>
</evidence>
<dbReference type="PANTHER" id="PTHR43047:SF72">
    <property type="entry name" value="OSMOSENSING HISTIDINE PROTEIN KINASE SLN1"/>
    <property type="match status" value="1"/>
</dbReference>
<evidence type="ECO:0000256" key="7">
    <source>
        <dbReference type="ARBA" id="ARBA00022692"/>
    </source>
</evidence>
<evidence type="ECO:0000256" key="14">
    <source>
        <dbReference type="ARBA" id="ARBA00074306"/>
    </source>
</evidence>
<evidence type="ECO:0000259" key="20">
    <source>
        <dbReference type="PROSITE" id="PS50113"/>
    </source>
</evidence>
<feature type="domain" description="PAC" evidence="20">
    <location>
        <begin position="407"/>
        <end position="459"/>
    </location>
</feature>
<dbReference type="Gene3D" id="3.30.565.10">
    <property type="entry name" value="Histidine kinase-like ATPase, C-terminal domain"/>
    <property type="match status" value="1"/>
</dbReference>
<dbReference type="Pfam" id="PF08448">
    <property type="entry name" value="PAS_4"/>
    <property type="match status" value="1"/>
</dbReference>
<comment type="similarity">
    <text evidence="3">In the N-terminal section; belongs to the phytochrome family.</text>
</comment>
<dbReference type="InterPro" id="IPR035965">
    <property type="entry name" value="PAS-like_dom_sf"/>
</dbReference>
<feature type="modified residue" description="4-aspartylphosphate" evidence="15">
    <location>
        <position position="927"/>
    </location>
</feature>
<organism evidence="21 22">
    <name type="scientific">Leptothoe spongobia TAU-MAC 1115</name>
    <dbReference type="NCBI Taxonomy" id="1967444"/>
    <lineage>
        <taxon>Bacteria</taxon>
        <taxon>Bacillati</taxon>
        <taxon>Cyanobacteriota</taxon>
        <taxon>Cyanophyceae</taxon>
        <taxon>Nodosilineales</taxon>
        <taxon>Cymatolegaceae</taxon>
        <taxon>Leptothoe</taxon>
        <taxon>Leptothoe spongobia</taxon>
    </lineage>
</organism>
<keyword evidence="6" id="KW-0808">Transferase</keyword>
<dbReference type="CDD" id="cd16922">
    <property type="entry name" value="HATPase_EvgS-ArcB-TorS-like"/>
    <property type="match status" value="1"/>
</dbReference>
<dbReference type="SUPFAM" id="SSF55874">
    <property type="entry name" value="ATPase domain of HSP90 chaperone/DNA topoisomerase II/histidine kinase"/>
    <property type="match status" value="1"/>
</dbReference>
<dbReference type="FunFam" id="3.30.565.10:FF:000010">
    <property type="entry name" value="Sensor histidine kinase RcsC"/>
    <property type="match status" value="1"/>
</dbReference>
<reference evidence="21" key="1">
    <citation type="submission" date="2020-11" db="EMBL/GenBank/DDBJ databases">
        <authorList>
            <person name="Konstantinou D."/>
            <person name="Gkelis S."/>
            <person name="Popin R."/>
            <person name="Fewer D."/>
            <person name="Sivonen K."/>
        </authorList>
    </citation>
    <scope>NUCLEOTIDE SEQUENCE</scope>
    <source>
        <strain evidence="21">TAU-MAC 1115</strain>
    </source>
</reference>
<keyword evidence="13" id="KW-0472">Membrane</keyword>
<evidence type="ECO:0000256" key="4">
    <source>
        <dbReference type="ARBA" id="ARBA00012438"/>
    </source>
</evidence>
<evidence type="ECO:0000256" key="9">
    <source>
        <dbReference type="ARBA" id="ARBA00022777"/>
    </source>
</evidence>
<dbReference type="SUPFAM" id="SSF47384">
    <property type="entry name" value="Homodimeric domain of signal transducing histidine kinase"/>
    <property type="match status" value="1"/>
</dbReference>
<dbReference type="Pfam" id="PF01590">
    <property type="entry name" value="GAF"/>
    <property type="match status" value="1"/>
</dbReference>
<keyword evidence="16" id="KW-0175">Coiled coil</keyword>
<dbReference type="InterPro" id="IPR001789">
    <property type="entry name" value="Sig_transdc_resp-reg_receiver"/>
</dbReference>
<dbReference type="SUPFAM" id="SSF52172">
    <property type="entry name" value="CheY-like"/>
    <property type="match status" value="1"/>
</dbReference>
<feature type="coiled-coil region" evidence="16">
    <location>
        <begin position="604"/>
        <end position="631"/>
    </location>
</feature>
<dbReference type="RefSeq" id="WP_215607921.1">
    <property type="nucleotide sequence ID" value="NZ_JADOES010000007.1"/>
</dbReference>
<dbReference type="Pfam" id="PF08447">
    <property type="entry name" value="PAS_3"/>
    <property type="match status" value="1"/>
</dbReference>
<comment type="catalytic activity">
    <reaction evidence="1">
        <text>ATP + protein L-histidine = ADP + protein N-phospho-L-histidine.</text>
        <dbReference type="EC" id="2.7.13.3"/>
    </reaction>
</comment>
<evidence type="ECO:0000256" key="11">
    <source>
        <dbReference type="ARBA" id="ARBA00022989"/>
    </source>
</evidence>
<evidence type="ECO:0000256" key="12">
    <source>
        <dbReference type="ARBA" id="ARBA00023012"/>
    </source>
</evidence>
<dbReference type="SMART" id="SM00091">
    <property type="entry name" value="PAS"/>
    <property type="match status" value="3"/>
</dbReference>
<evidence type="ECO:0000256" key="3">
    <source>
        <dbReference type="ARBA" id="ARBA00006402"/>
    </source>
</evidence>
<dbReference type="GO" id="GO:0000155">
    <property type="term" value="F:phosphorelay sensor kinase activity"/>
    <property type="evidence" value="ECO:0007669"/>
    <property type="project" value="InterPro"/>
</dbReference>
<feature type="domain" description="PAC" evidence="20">
    <location>
        <begin position="532"/>
        <end position="588"/>
    </location>
</feature>
<dbReference type="SMART" id="SM00065">
    <property type="entry name" value="GAF"/>
    <property type="match status" value="1"/>
</dbReference>
<dbReference type="InterPro" id="IPR011006">
    <property type="entry name" value="CheY-like_superfamily"/>
</dbReference>
<dbReference type="Gene3D" id="3.30.450.20">
    <property type="entry name" value="PAS domain"/>
    <property type="match status" value="3"/>
</dbReference>
<evidence type="ECO:0000256" key="16">
    <source>
        <dbReference type="SAM" id="Coils"/>
    </source>
</evidence>
<keyword evidence="7" id="KW-0812">Transmembrane</keyword>
<dbReference type="InterPro" id="IPR005467">
    <property type="entry name" value="His_kinase_dom"/>
</dbReference>
<dbReference type="PANTHER" id="PTHR43047">
    <property type="entry name" value="TWO-COMPONENT HISTIDINE PROTEIN KINASE"/>
    <property type="match status" value="1"/>
</dbReference>
<keyword evidence="9" id="KW-0418">Kinase</keyword>
<keyword evidence="5 15" id="KW-0597">Phosphoprotein</keyword>
<proteinExistence type="inferred from homology"/>
<dbReference type="GO" id="GO:0005886">
    <property type="term" value="C:plasma membrane"/>
    <property type="evidence" value="ECO:0007669"/>
    <property type="project" value="TreeGrafter"/>
</dbReference>
<feature type="domain" description="PAS" evidence="19">
    <location>
        <begin position="355"/>
        <end position="403"/>
    </location>
</feature>
<evidence type="ECO:0000256" key="6">
    <source>
        <dbReference type="ARBA" id="ARBA00022679"/>
    </source>
</evidence>
<evidence type="ECO:0000256" key="5">
    <source>
        <dbReference type="ARBA" id="ARBA00022553"/>
    </source>
</evidence>
<dbReference type="PROSITE" id="PS50110">
    <property type="entry name" value="RESPONSE_REGULATORY"/>
    <property type="match status" value="1"/>
</dbReference>
<dbReference type="GO" id="GO:0009927">
    <property type="term" value="F:histidine phosphotransfer kinase activity"/>
    <property type="evidence" value="ECO:0007669"/>
    <property type="project" value="TreeGrafter"/>
</dbReference>
<dbReference type="InterPro" id="IPR013656">
    <property type="entry name" value="PAS_4"/>
</dbReference>
<evidence type="ECO:0000259" key="18">
    <source>
        <dbReference type="PROSITE" id="PS50110"/>
    </source>
</evidence>
<dbReference type="SMART" id="SM00388">
    <property type="entry name" value="HisKA"/>
    <property type="match status" value="1"/>
</dbReference>
<dbReference type="CDD" id="cd00130">
    <property type="entry name" value="PAS"/>
    <property type="match status" value="2"/>
</dbReference>
<dbReference type="PROSITE" id="PS50113">
    <property type="entry name" value="PAC"/>
    <property type="match status" value="3"/>
</dbReference>
<feature type="domain" description="Response regulatory" evidence="18">
    <location>
        <begin position="878"/>
        <end position="994"/>
    </location>
</feature>
<sequence length="1083" mass="120805">MKDHVASKPPGQPIEANEHKALGNTALEVLTILKASQAIASAIKQEQLLCQLLPLFLEHSGGERCAIILKNRDDDWQVKAMATADTVELCSDDLAHHRDLPIKLIEYVKNTQQTVVVDDLESDLPIIDAHLRQQQPQSILGLPILYQEKLIGVLYLSHSSIRGVFSHHRIFALTLLCNQAAISLENARIYHLEQEKTAQLQASELRFKALFEQAADAILLFGDNGLIDCNQATLDLFGYTDKAQLLAIHPAKISPDVQPDGQRSSDKADAMSQAAFQSGRHRFEWMYRRADGQDFWAEVMLTAIPDRDTTMLHCLVRSISDRKRTEATLKLSEARATAAFAQAAMGIAESDMQTGKFSRVNDYFCDLVGYTHGELAHMSVAELTHPDDMAESGELVQALFSGEIKDFTAEKRYIRKDGSVVWSTTTVNLVEMADGQSQYCLGMIRDISDRKAAEQRLDQSQKLLQLVLNTIPQKVFWKDRNSVYLGCNEAFARIAGLNSADEIIGKRDYDLPWEKEKTDLYIEWDRRIMDSGQAELGMVEAQLTQDGQETWIETNKAPLRDVNDNVIGILGTYHDITPQKQAEQTLKQINEKLEARVLERTAALAETNKSLAKAKETADAANQAKSEFLANMSHELRTPLNGILGYAQILERSSTLIDKDRNGINVIYQCGSHLLNLINDILDLAKIEARKLKLTPTPIHLPSLLQSVVEMCSIKARQKEIDFIYQPSSRLPDGVIVDEKCLRQVLINLLGNAIKFTDRGAVTLRIDLLEQLDAQVTLLFQVIDTGLGIAEADLSKLFEAFEQVGDQHKQAEGTGLGLAISQRIVQLMGGTIQVQSDLGHGSEFYFTIKLPLSTDWAQQQLGGARSDRLMGYQGKRHTILIIDDRWENRTVLLNLLEPLGFSIIEAENGEIGLTKLQSCQPDLIITDLAMPVMDGFEFLQHIRSHPDLSHHQVIVSSASVSQADQQMALDQGGNKFLAKPIDASTLFKVISDCLDLEWIYDTPSETTTPETADIIVPPHQDLETLLAFAQSGQAKALRESLEQLVAKDKAYTSFVAPMLKLAKQFQVEEIETLLQHHLNAMPQ</sequence>
<evidence type="ECO:0000256" key="10">
    <source>
        <dbReference type="ARBA" id="ARBA00022840"/>
    </source>
</evidence>
<dbReference type="InterPro" id="IPR000700">
    <property type="entry name" value="PAS-assoc_C"/>
</dbReference>
<evidence type="ECO:0000259" key="17">
    <source>
        <dbReference type="PROSITE" id="PS50109"/>
    </source>
</evidence>
<feature type="domain" description="Histidine kinase" evidence="17">
    <location>
        <begin position="631"/>
        <end position="854"/>
    </location>
</feature>
<dbReference type="SMART" id="SM00387">
    <property type="entry name" value="HATPase_c"/>
    <property type="match status" value="1"/>
</dbReference>
<dbReference type="CDD" id="cd00082">
    <property type="entry name" value="HisKA"/>
    <property type="match status" value="1"/>
</dbReference>
<name>A0A947DEB6_9CYAN</name>
<dbReference type="PRINTS" id="PR00344">
    <property type="entry name" value="BCTRLSENSOR"/>
</dbReference>
<dbReference type="Pfam" id="PF13426">
    <property type="entry name" value="PAS_9"/>
    <property type="match status" value="1"/>
</dbReference>
<dbReference type="Gene3D" id="3.40.50.2300">
    <property type="match status" value="1"/>
</dbReference>
<dbReference type="InterPro" id="IPR036097">
    <property type="entry name" value="HisK_dim/P_sf"/>
</dbReference>
<dbReference type="Gene3D" id="3.30.450.40">
    <property type="match status" value="1"/>
</dbReference>
<dbReference type="AlphaFoldDB" id="A0A947DEB6"/>
<dbReference type="Pfam" id="PF00072">
    <property type="entry name" value="Response_reg"/>
    <property type="match status" value="1"/>
</dbReference>
<keyword evidence="12" id="KW-0902">Two-component regulatory system</keyword>
<dbReference type="InterPro" id="IPR004358">
    <property type="entry name" value="Sig_transdc_His_kin-like_C"/>
</dbReference>
<evidence type="ECO:0000256" key="2">
    <source>
        <dbReference type="ARBA" id="ARBA00004370"/>
    </source>
</evidence>
<dbReference type="InterPro" id="IPR001610">
    <property type="entry name" value="PAC"/>
</dbReference>
<dbReference type="Pfam" id="PF02518">
    <property type="entry name" value="HATPase_c"/>
    <property type="match status" value="1"/>
</dbReference>
<gene>
    <name evidence="21" type="ORF">IXB50_05375</name>
</gene>
<feature type="domain" description="PAC" evidence="20">
    <location>
        <begin position="281"/>
        <end position="331"/>
    </location>
</feature>
<dbReference type="InterPro" id="IPR003661">
    <property type="entry name" value="HisK_dim/P_dom"/>
</dbReference>
<dbReference type="InterPro" id="IPR003594">
    <property type="entry name" value="HATPase_dom"/>
</dbReference>
<dbReference type="InterPro" id="IPR000014">
    <property type="entry name" value="PAS"/>
</dbReference>